<evidence type="ECO:0000256" key="1">
    <source>
        <dbReference type="ARBA" id="ARBA00023027"/>
    </source>
</evidence>
<accession>A0ABN6K2D5</accession>
<dbReference type="Gene3D" id="3.40.50.1220">
    <property type="entry name" value="TPP-binding domain"/>
    <property type="match status" value="1"/>
</dbReference>
<gene>
    <name evidence="5" type="ORF">MANAM107_03720</name>
</gene>
<dbReference type="InterPro" id="IPR029035">
    <property type="entry name" value="DHS-like_NAD/FAD-binding_dom"/>
</dbReference>
<dbReference type="SUPFAM" id="SSF52467">
    <property type="entry name" value="DHS-like NAD/FAD-binding domain"/>
    <property type="match status" value="1"/>
</dbReference>
<evidence type="ECO:0000259" key="4">
    <source>
        <dbReference type="PROSITE" id="PS50305"/>
    </source>
</evidence>
<feature type="binding site" evidence="2">
    <location>
        <position position="159"/>
    </location>
    <ligand>
        <name>Zn(2+)</name>
        <dbReference type="ChEBI" id="CHEBI:29105"/>
    </ligand>
</feature>
<organism evidence="5 6">
    <name type="scientific">Actinomyces capricornis</name>
    <dbReference type="NCBI Taxonomy" id="2755559"/>
    <lineage>
        <taxon>Bacteria</taxon>
        <taxon>Bacillati</taxon>
        <taxon>Actinomycetota</taxon>
        <taxon>Actinomycetes</taxon>
        <taxon>Actinomycetales</taxon>
        <taxon>Actinomycetaceae</taxon>
        <taxon>Actinomyces</taxon>
    </lineage>
</organism>
<keyword evidence="6" id="KW-1185">Reference proteome</keyword>
<feature type="domain" description="Deacetylase sirtuin-type" evidence="4">
    <location>
        <begin position="18"/>
        <end position="286"/>
    </location>
</feature>
<comment type="caution">
    <text evidence="2">Lacks conserved residue(s) required for the propagation of feature annotation.</text>
</comment>
<evidence type="ECO:0000313" key="5">
    <source>
        <dbReference type="EMBL" id="BDA63538.1"/>
    </source>
</evidence>
<proteinExistence type="predicted"/>
<dbReference type="InterPro" id="IPR026590">
    <property type="entry name" value="Ssirtuin_cat_dom"/>
</dbReference>
<evidence type="ECO:0000256" key="2">
    <source>
        <dbReference type="PROSITE-ProRule" id="PRU00236"/>
    </source>
</evidence>
<evidence type="ECO:0000256" key="3">
    <source>
        <dbReference type="SAM" id="MobiDB-lite"/>
    </source>
</evidence>
<feature type="compositionally biased region" description="Polar residues" evidence="3">
    <location>
        <begin position="1"/>
        <end position="17"/>
    </location>
</feature>
<keyword evidence="2" id="KW-0862">Zinc</keyword>
<dbReference type="EMBL" id="AP025017">
    <property type="protein sequence ID" value="BDA63538.1"/>
    <property type="molecule type" value="Genomic_DNA"/>
</dbReference>
<feature type="binding site" evidence="2">
    <location>
        <position position="190"/>
    </location>
    <ligand>
        <name>Zn(2+)</name>
        <dbReference type="ChEBI" id="CHEBI:29105"/>
    </ligand>
</feature>
<sequence>MSSPAPTRPSTAHSSGRTPEGREAARILKEAIDAADAVVLGAGAGLSAAAGLTYDGPRFRSLFADLIERYGLSDMYSAGFHPFPTPQERWAYWSRHVMANCYDQPDLPLYRHLLGLLEATEFFVVTTNADTAFLRNGLPPERLFAVQGSYARFQCSRPCRQETWDNEASIRAMAAHQSDARIPSGLLPQCPWCGAPAAMNLRIDSTFVQDASWDRSCRRYQDFLDRHGNERVLYLEIGVGWNTPGIIKLDFWRRVHANPRATYLLVNPDSTVPAEIRDRTIILDGL</sequence>
<dbReference type="PROSITE" id="PS50305">
    <property type="entry name" value="SIRTUIN"/>
    <property type="match status" value="1"/>
</dbReference>
<reference evidence="5 6" key="1">
    <citation type="submission" date="2021-08" db="EMBL/GenBank/DDBJ databases">
        <title>Whole genome sequence of novel Actinomyces species strain MAS-1.</title>
        <authorList>
            <person name="Saito M."/>
            <person name="Kuwahara N."/>
            <person name="Takizawa T."/>
            <person name="Gotouda H."/>
            <person name="Ochiai T."/>
        </authorList>
    </citation>
    <scope>NUCLEOTIDE SEQUENCE [LARGE SCALE GENOMIC DNA]</scope>
    <source>
        <strain evidence="5 6">MAS-1</strain>
    </source>
</reference>
<feature type="region of interest" description="Disordered" evidence="3">
    <location>
        <begin position="1"/>
        <end position="22"/>
    </location>
</feature>
<feature type="binding site" evidence="2">
    <location>
        <position position="155"/>
    </location>
    <ligand>
        <name>Zn(2+)</name>
        <dbReference type="ChEBI" id="CHEBI:29105"/>
    </ligand>
</feature>
<evidence type="ECO:0000313" key="6">
    <source>
        <dbReference type="Proteomes" id="UP000824496"/>
    </source>
</evidence>
<keyword evidence="1" id="KW-0520">NAD</keyword>
<dbReference type="Proteomes" id="UP000824496">
    <property type="component" value="Chromosome"/>
</dbReference>
<name>A0ABN6K2D5_9ACTO</name>
<keyword evidence="2" id="KW-0479">Metal-binding</keyword>
<feature type="binding site" evidence="2">
    <location>
        <position position="193"/>
    </location>
    <ligand>
        <name>Zn(2+)</name>
        <dbReference type="ChEBI" id="CHEBI:29105"/>
    </ligand>
</feature>
<protein>
    <recommendedName>
        <fullName evidence="4">Deacetylase sirtuin-type domain-containing protein</fullName>
    </recommendedName>
</protein>
<dbReference type="RefSeq" id="WP_223910384.1">
    <property type="nucleotide sequence ID" value="NZ_AP025017.1"/>
</dbReference>